<organism evidence="2 3">
    <name type="scientific">Candidatus Coproplasma avicola</name>
    <dbReference type="NCBI Taxonomy" id="2840744"/>
    <lineage>
        <taxon>Bacteria</taxon>
        <taxon>Bacillati</taxon>
        <taxon>Bacillota</taxon>
        <taxon>Clostridia</taxon>
        <taxon>Eubacteriales</taxon>
        <taxon>Candidatus Coproplasma</taxon>
    </lineage>
</organism>
<dbReference type="EMBL" id="DVHK01000134">
    <property type="protein sequence ID" value="HIR67716.1"/>
    <property type="molecule type" value="Genomic_DNA"/>
</dbReference>
<keyword evidence="1" id="KW-1133">Transmembrane helix</keyword>
<evidence type="ECO:0000256" key="1">
    <source>
        <dbReference type="SAM" id="Phobius"/>
    </source>
</evidence>
<gene>
    <name evidence="2" type="ORF">IAB94_06695</name>
</gene>
<evidence type="ECO:0000313" key="3">
    <source>
        <dbReference type="Proteomes" id="UP000823913"/>
    </source>
</evidence>
<protein>
    <submittedName>
        <fullName evidence="2">Uncharacterized protein</fullName>
    </submittedName>
</protein>
<feature type="transmembrane region" description="Helical" evidence="1">
    <location>
        <begin position="12"/>
        <end position="32"/>
    </location>
</feature>
<evidence type="ECO:0000313" key="2">
    <source>
        <dbReference type="EMBL" id="HIR67716.1"/>
    </source>
</evidence>
<name>A0A9D1J9U2_9FIRM</name>
<reference evidence="2" key="1">
    <citation type="submission" date="2020-10" db="EMBL/GenBank/DDBJ databases">
        <authorList>
            <person name="Gilroy R."/>
        </authorList>
    </citation>
    <scope>NUCLEOTIDE SEQUENCE</scope>
    <source>
        <strain evidence="2">ChiW16-3235</strain>
    </source>
</reference>
<keyword evidence="1" id="KW-0812">Transmembrane</keyword>
<dbReference type="Proteomes" id="UP000823913">
    <property type="component" value="Unassembled WGS sequence"/>
</dbReference>
<reference evidence="2" key="2">
    <citation type="journal article" date="2021" name="PeerJ">
        <title>Extensive microbial diversity within the chicken gut microbiome revealed by metagenomics and culture.</title>
        <authorList>
            <person name="Gilroy R."/>
            <person name="Ravi A."/>
            <person name="Getino M."/>
            <person name="Pursley I."/>
            <person name="Horton D.L."/>
            <person name="Alikhan N.F."/>
            <person name="Baker D."/>
            <person name="Gharbi K."/>
            <person name="Hall N."/>
            <person name="Watson M."/>
            <person name="Adriaenssens E.M."/>
            <person name="Foster-Nyarko E."/>
            <person name="Jarju S."/>
            <person name="Secka A."/>
            <person name="Antonio M."/>
            <person name="Oren A."/>
            <person name="Chaudhuri R.R."/>
            <person name="La Ragione R."/>
            <person name="Hildebrand F."/>
            <person name="Pallen M.J."/>
        </authorList>
    </citation>
    <scope>NUCLEOTIDE SEQUENCE</scope>
    <source>
        <strain evidence="2">ChiW16-3235</strain>
    </source>
</reference>
<feature type="transmembrane region" description="Helical" evidence="1">
    <location>
        <begin position="44"/>
        <end position="71"/>
    </location>
</feature>
<proteinExistence type="predicted"/>
<dbReference type="AlphaFoldDB" id="A0A9D1J9U2"/>
<accession>A0A9D1J9U2</accession>
<keyword evidence="1" id="KW-0472">Membrane</keyword>
<sequence length="79" mass="9141">MSFDKWFNSQDRLVQVILLVVPFVGWIVECLVRLSVALRTKSIIHIVVLLLFLFVGWTWILCVIDLVYLILKGNLILGK</sequence>
<comment type="caution">
    <text evidence="2">The sequence shown here is derived from an EMBL/GenBank/DDBJ whole genome shotgun (WGS) entry which is preliminary data.</text>
</comment>